<evidence type="ECO:0000313" key="2">
    <source>
        <dbReference type="EMBL" id="KAG7159843.1"/>
    </source>
</evidence>
<dbReference type="AlphaFoldDB" id="A0A8J5JP91"/>
<keyword evidence="3" id="KW-1185">Reference proteome</keyword>
<feature type="region of interest" description="Disordered" evidence="1">
    <location>
        <begin position="1"/>
        <end position="32"/>
    </location>
</feature>
<gene>
    <name evidence="2" type="primary">Clspn-L2</name>
    <name evidence="2" type="ORF">Hamer_G025419</name>
</gene>
<protein>
    <submittedName>
        <fullName evidence="2">Claspin-like 2</fullName>
    </submittedName>
</protein>
<name>A0A8J5JP91_HOMAM</name>
<evidence type="ECO:0000313" key="3">
    <source>
        <dbReference type="Proteomes" id="UP000747542"/>
    </source>
</evidence>
<reference evidence="2" key="1">
    <citation type="journal article" date="2021" name="Sci. Adv.">
        <title>The American lobster genome reveals insights on longevity, neural, and immune adaptations.</title>
        <authorList>
            <person name="Polinski J.M."/>
            <person name="Zimin A.V."/>
            <person name="Clark K.F."/>
            <person name="Kohn A.B."/>
            <person name="Sadowski N."/>
            <person name="Timp W."/>
            <person name="Ptitsyn A."/>
            <person name="Khanna P."/>
            <person name="Romanova D.Y."/>
            <person name="Williams P."/>
            <person name="Greenwood S.J."/>
            <person name="Moroz L.L."/>
            <person name="Walt D.R."/>
            <person name="Bodnar A.G."/>
        </authorList>
    </citation>
    <scope>NUCLEOTIDE SEQUENCE</scope>
    <source>
        <strain evidence="2">GMGI-L3</strain>
    </source>
</reference>
<accession>A0A8J5JP91</accession>
<proteinExistence type="predicted"/>
<comment type="caution">
    <text evidence="2">The sequence shown here is derived from an EMBL/GenBank/DDBJ whole genome shotgun (WGS) entry which is preliminary data.</text>
</comment>
<feature type="compositionally biased region" description="Acidic residues" evidence="1">
    <location>
        <begin position="22"/>
        <end position="32"/>
    </location>
</feature>
<evidence type="ECO:0000256" key="1">
    <source>
        <dbReference type="SAM" id="MobiDB-lite"/>
    </source>
</evidence>
<dbReference type="EMBL" id="JAHLQT010031949">
    <property type="protein sequence ID" value="KAG7159843.1"/>
    <property type="molecule type" value="Genomic_DNA"/>
</dbReference>
<dbReference type="Proteomes" id="UP000747542">
    <property type="component" value="Unassembled WGS sequence"/>
</dbReference>
<organism evidence="2 3">
    <name type="scientific">Homarus americanus</name>
    <name type="common">American lobster</name>
    <dbReference type="NCBI Taxonomy" id="6706"/>
    <lineage>
        <taxon>Eukaryota</taxon>
        <taxon>Metazoa</taxon>
        <taxon>Ecdysozoa</taxon>
        <taxon>Arthropoda</taxon>
        <taxon>Crustacea</taxon>
        <taxon>Multicrustacea</taxon>
        <taxon>Malacostraca</taxon>
        <taxon>Eumalacostraca</taxon>
        <taxon>Eucarida</taxon>
        <taxon>Decapoda</taxon>
        <taxon>Pleocyemata</taxon>
        <taxon>Astacidea</taxon>
        <taxon>Nephropoidea</taxon>
        <taxon>Nephropidae</taxon>
        <taxon>Homarus</taxon>
    </lineage>
</organism>
<sequence>MKGGIRADFLENEAELSGSDLNSDDEEDGEDVMEMEEGDYEHFDENDLRNQTSCWEAHLKRARLDKRELRLLQEMYLEDGGYMGKAGRGSSGGRIWVMMRKVNERKAMSDEEELRKKAKR</sequence>